<reference evidence="1" key="1">
    <citation type="journal article" date="2023" name="G3 (Bethesda)">
        <title>A reference genome for the long-term kleptoplast-retaining sea slug Elysia crispata morphotype clarki.</title>
        <authorList>
            <person name="Eastman K.E."/>
            <person name="Pendleton A.L."/>
            <person name="Shaikh M.A."/>
            <person name="Suttiyut T."/>
            <person name="Ogas R."/>
            <person name="Tomko P."/>
            <person name="Gavelis G."/>
            <person name="Widhalm J.R."/>
            <person name="Wisecaver J.H."/>
        </authorList>
    </citation>
    <scope>NUCLEOTIDE SEQUENCE</scope>
    <source>
        <strain evidence="1">ECLA1</strain>
    </source>
</reference>
<accession>A0AAE1A672</accession>
<organism evidence="1 2">
    <name type="scientific">Elysia crispata</name>
    <name type="common">lettuce slug</name>
    <dbReference type="NCBI Taxonomy" id="231223"/>
    <lineage>
        <taxon>Eukaryota</taxon>
        <taxon>Metazoa</taxon>
        <taxon>Spiralia</taxon>
        <taxon>Lophotrochozoa</taxon>
        <taxon>Mollusca</taxon>
        <taxon>Gastropoda</taxon>
        <taxon>Heterobranchia</taxon>
        <taxon>Euthyneura</taxon>
        <taxon>Panpulmonata</taxon>
        <taxon>Sacoglossa</taxon>
        <taxon>Placobranchoidea</taxon>
        <taxon>Plakobranchidae</taxon>
        <taxon>Elysia</taxon>
    </lineage>
</organism>
<dbReference type="EMBL" id="JAWDGP010002600">
    <property type="protein sequence ID" value="KAK3781795.1"/>
    <property type="molecule type" value="Genomic_DNA"/>
</dbReference>
<sequence length="154" mass="17153">MVVFCSVGWKLVWDSPTPLGHTDSVSEEHDKAKYNSTSNVYLDWLCTCAERDANFQENGVQETYKSGISHTQAGLFLNWQEPLQKRMALLTYFRANGAVSLRDSRLKPAVKTLLWLALAVNNAVQMCVFTVSPCSLKSVVDFSLAPRSTPVPIP</sequence>
<keyword evidence="2" id="KW-1185">Reference proteome</keyword>
<evidence type="ECO:0000313" key="2">
    <source>
        <dbReference type="Proteomes" id="UP001283361"/>
    </source>
</evidence>
<dbReference type="Proteomes" id="UP001283361">
    <property type="component" value="Unassembled WGS sequence"/>
</dbReference>
<dbReference type="AlphaFoldDB" id="A0AAE1A672"/>
<gene>
    <name evidence="1" type="ORF">RRG08_021441</name>
</gene>
<name>A0AAE1A672_9GAST</name>
<evidence type="ECO:0000313" key="1">
    <source>
        <dbReference type="EMBL" id="KAK3781795.1"/>
    </source>
</evidence>
<protein>
    <submittedName>
        <fullName evidence="1">Uncharacterized protein</fullName>
    </submittedName>
</protein>
<comment type="caution">
    <text evidence="1">The sequence shown here is derived from an EMBL/GenBank/DDBJ whole genome shotgun (WGS) entry which is preliminary data.</text>
</comment>
<proteinExistence type="predicted"/>